<feature type="compositionally biased region" description="Basic and acidic residues" evidence="1">
    <location>
        <begin position="1"/>
        <end position="21"/>
    </location>
</feature>
<gene>
    <name evidence="3" type="ORF">NRO40_16165</name>
</gene>
<feature type="region of interest" description="Disordered" evidence="1">
    <location>
        <begin position="380"/>
        <end position="456"/>
    </location>
</feature>
<evidence type="ECO:0000256" key="1">
    <source>
        <dbReference type="SAM" id="MobiDB-lite"/>
    </source>
</evidence>
<name>A0ABY5N8H4_9ACTN</name>
<feature type="compositionally biased region" description="Low complexity" evidence="1">
    <location>
        <begin position="225"/>
        <end position="241"/>
    </location>
</feature>
<evidence type="ECO:0000256" key="2">
    <source>
        <dbReference type="SAM" id="Phobius"/>
    </source>
</evidence>
<feature type="region of interest" description="Disordered" evidence="1">
    <location>
        <begin position="201"/>
        <end position="278"/>
    </location>
</feature>
<dbReference type="RefSeq" id="WP_107115011.1">
    <property type="nucleotide sequence ID" value="NZ_CP102332.1"/>
</dbReference>
<feature type="transmembrane region" description="Helical" evidence="2">
    <location>
        <begin position="174"/>
        <end position="197"/>
    </location>
</feature>
<feature type="compositionally biased region" description="Low complexity" evidence="1">
    <location>
        <begin position="88"/>
        <end position="115"/>
    </location>
</feature>
<reference evidence="3" key="1">
    <citation type="submission" date="2022-08" db="EMBL/GenBank/DDBJ databases">
        <title>Streptomyces changanensis sp. nov., an actinomycete isolated from soil.</title>
        <authorList>
            <person name="Wu H."/>
            <person name="Han L."/>
        </authorList>
    </citation>
    <scope>NUCLEOTIDE SEQUENCE</scope>
    <source>
        <strain evidence="3">HL-66</strain>
    </source>
</reference>
<keyword evidence="2" id="KW-0472">Membrane</keyword>
<evidence type="ECO:0000313" key="4">
    <source>
        <dbReference type="Proteomes" id="UP001060150"/>
    </source>
</evidence>
<feature type="compositionally biased region" description="Gly residues" evidence="1">
    <location>
        <begin position="404"/>
        <end position="418"/>
    </location>
</feature>
<keyword evidence="2" id="KW-1133">Transmembrane helix</keyword>
<proteinExistence type="predicted"/>
<accession>A0ABY5N8H4</accession>
<feature type="compositionally biased region" description="Low complexity" evidence="1">
    <location>
        <begin position="255"/>
        <end position="272"/>
    </location>
</feature>
<keyword evidence="4" id="KW-1185">Reference proteome</keyword>
<protein>
    <recommendedName>
        <fullName evidence="5">DUF4232 domain-containing protein</fullName>
    </recommendedName>
</protein>
<sequence>MSDRADSHEHNGPDGPSDDRTGNGTVNNGHDGDLHAAGQDSSETHTPDTTTPDTSGPDNGGADTTGPDTSDPDASGTDGRGADAPGRDTPATDAPGTAGALGAGPDATGTDGTGADARDGDTPATDADADGLLVDELALRRMLHTAVGDIRPSDDVLDHLRRAVPARRARKRQAIVGAAAAVILLGTGVPAFVHVAASDSASDANPVNAGHGEQVQGGTGDAIKGATGEETTGGPSGTPASKAKGGKDPKEKPQAAASGATDGADGTADPSTSATAALPVCDPGQLGVVSADAGSPGSDGTVYGTFRISNVSSTDCVVDGVGTVGFRANGAADQNRISVVTHTSGDAAGGLPDPSASVSHLTLKPSAAYDVKFAWVPAETCPTDGGNTPDPTPSPTTEPTPATGGTGTGAAEGGGAESGAGAATEPQLVSEGGTADGSVSVTHTPDVGGPTAEATVPDACTGTIYRTGLLPAQ</sequence>
<dbReference type="EMBL" id="CP102332">
    <property type="protein sequence ID" value="UUS32198.1"/>
    <property type="molecule type" value="Genomic_DNA"/>
</dbReference>
<keyword evidence="2" id="KW-0812">Transmembrane</keyword>
<evidence type="ECO:0008006" key="5">
    <source>
        <dbReference type="Google" id="ProtNLM"/>
    </source>
</evidence>
<feature type="compositionally biased region" description="Low complexity" evidence="1">
    <location>
        <begin position="47"/>
        <end position="61"/>
    </location>
</feature>
<evidence type="ECO:0000313" key="3">
    <source>
        <dbReference type="EMBL" id="UUS32198.1"/>
    </source>
</evidence>
<dbReference type="Proteomes" id="UP001060150">
    <property type="component" value="Chromosome"/>
</dbReference>
<organism evidence="3 4">
    <name type="scientific">Streptomyces changanensis</name>
    <dbReference type="NCBI Taxonomy" id="2964669"/>
    <lineage>
        <taxon>Bacteria</taxon>
        <taxon>Bacillati</taxon>
        <taxon>Actinomycetota</taxon>
        <taxon>Actinomycetes</taxon>
        <taxon>Kitasatosporales</taxon>
        <taxon>Streptomycetaceae</taxon>
        <taxon>Streptomyces</taxon>
    </lineage>
</organism>
<feature type="region of interest" description="Disordered" evidence="1">
    <location>
        <begin position="1"/>
        <end position="128"/>
    </location>
</feature>